<dbReference type="EMBL" id="CABIKO010001007">
    <property type="protein sequence ID" value="VVA40530.1"/>
    <property type="molecule type" value="Genomic_DNA"/>
</dbReference>
<reference evidence="3" key="1">
    <citation type="journal article" date="2020" name="Plant J.">
        <title>Transposons played a major role in the diversification between the closely related almond and peach genomes: results from the almond genome sequence.</title>
        <authorList>
            <person name="Alioto T."/>
            <person name="Alexiou K.G."/>
            <person name="Bardil A."/>
            <person name="Barteri F."/>
            <person name="Castanera R."/>
            <person name="Cruz F."/>
            <person name="Dhingra A."/>
            <person name="Duval H."/>
            <person name="Fernandez I Marti A."/>
            <person name="Frias L."/>
            <person name="Galan B."/>
            <person name="Garcia J.L."/>
            <person name="Howad W."/>
            <person name="Gomez-Garrido J."/>
            <person name="Gut M."/>
            <person name="Julca I."/>
            <person name="Morata J."/>
            <person name="Puigdomenech P."/>
            <person name="Ribeca P."/>
            <person name="Rubio Cabetas M.J."/>
            <person name="Vlasova A."/>
            <person name="Wirthensohn M."/>
            <person name="Garcia-Mas J."/>
            <person name="Gabaldon T."/>
            <person name="Casacuberta J.M."/>
            <person name="Arus P."/>
        </authorList>
    </citation>
    <scope>NUCLEOTIDE SEQUENCE [LARGE SCALE GENOMIC DNA]</scope>
    <source>
        <strain evidence="3">cv. Texas</strain>
    </source>
</reference>
<dbReference type="Gramene" id="VVA40530">
    <property type="protein sequence ID" value="VVA40530"/>
    <property type="gene ID" value="Prudul26B009738"/>
</dbReference>
<name>A0A5E4GLB9_PRUDU</name>
<evidence type="ECO:0000256" key="1">
    <source>
        <dbReference type="SAM" id="MobiDB-lite"/>
    </source>
</evidence>
<dbReference type="Proteomes" id="UP000327085">
    <property type="component" value="Unassembled WGS sequence"/>
</dbReference>
<accession>A0A5E4GLB9</accession>
<evidence type="ECO:0000313" key="2">
    <source>
        <dbReference type="EMBL" id="VVA40530.1"/>
    </source>
</evidence>
<dbReference type="InParanoid" id="A0A5E4GLB9"/>
<dbReference type="AlphaFoldDB" id="A0A5E4GLB9"/>
<protein>
    <submittedName>
        <fullName evidence="2">Uncharacterized protein</fullName>
    </submittedName>
</protein>
<feature type="compositionally biased region" description="Low complexity" evidence="1">
    <location>
        <begin position="54"/>
        <end position="67"/>
    </location>
</feature>
<gene>
    <name evidence="2" type="ORF">ALMOND_2B009738</name>
</gene>
<evidence type="ECO:0000313" key="3">
    <source>
        <dbReference type="Proteomes" id="UP000327085"/>
    </source>
</evidence>
<proteinExistence type="predicted"/>
<feature type="region of interest" description="Disordered" evidence="1">
    <location>
        <begin position="49"/>
        <end position="111"/>
    </location>
</feature>
<organism evidence="2 3">
    <name type="scientific">Prunus dulcis</name>
    <name type="common">Almond</name>
    <name type="synonym">Amygdalus dulcis</name>
    <dbReference type="NCBI Taxonomy" id="3755"/>
    <lineage>
        <taxon>Eukaryota</taxon>
        <taxon>Viridiplantae</taxon>
        <taxon>Streptophyta</taxon>
        <taxon>Embryophyta</taxon>
        <taxon>Tracheophyta</taxon>
        <taxon>Spermatophyta</taxon>
        <taxon>Magnoliopsida</taxon>
        <taxon>eudicotyledons</taxon>
        <taxon>Gunneridae</taxon>
        <taxon>Pentapetalae</taxon>
        <taxon>rosids</taxon>
        <taxon>fabids</taxon>
        <taxon>Rosales</taxon>
        <taxon>Rosaceae</taxon>
        <taxon>Amygdaloideae</taxon>
        <taxon>Amygdaleae</taxon>
        <taxon>Prunus</taxon>
    </lineage>
</organism>
<sequence>MSVGWETMRISLKESPRRSTCVLPISKEMTCMSRERVSYSIDVHPVDQHGLLGNDNDNTSSFTSSNTREYPEKHNNGEGEGEEETCGEQRDETCIHELGSGSLEKGKMLRV</sequence>